<dbReference type="CDD" id="cd00085">
    <property type="entry name" value="HNHc"/>
    <property type="match status" value="1"/>
</dbReference>
<keyword evidence="2" id="KW-0540">Nuclease</keyword>
<dbReference type="PIRSF" id="PIRSF030850">
    <property type="entry name" value="UCP030850"/>
    <property type="match status" value="1"/>
</dbReference>
<feature type="domain" description="HNH nuclease" evidence="1">
    <location>
        <begin position="227"/>
        <end position="281"/>
    </location>
</feature>
<dbReference type="InterPro" id="IPR003615">
    <property type="entry name" value="HNH_nuc"/>
</dbReference>
<organism evidence="2 3">
    <name type="scientific">Hymenobacter algoricola</name>
    <dbReference type="NCBI Taxonomy" id="486267"/>
    <lineage>
        <taxon>Bacteria</taxon>
        <taxon>Pseudomonadati</taxon>
        <taxon>Bacteroidota</taxon>
        <taxon>Cytophagia</taxon>
        <taxon>Cytophagales</taxon>
        <taxon>Hymenobacteraceae</taxon>
        <taxon>Hymenobacter</taxon>
    </lineage>
</organism>
<evidence type="ECO:0000313" key="2">
    <source>
        <dbReference type="EMBL" id="GAA3935741.1"/>
    </source>
</evidence>
<dbReference type="GO" id="GO:0004519">
    <property type="term" value="F:endonuclease activity"/>
    <property type="evidence" value="ECO:0007669"/>
    <property type="project" value="UniProtKB-KW"/>
</dbReference>
<keyword evidence="2" id="KW-0378">Hydrolase</keyword>
<dbReference type="InterPro" id="IPR011396">
    <property type="entry name" value="PT_DNA_restrict"/>
</dbReference>
<evidence type="ECO:0000313" key="3">
    <source>
        <dbReference type="Proteomes" id="UP001499909"/>
    </source>
</evidence>
<gene>
    <name evidence="2" type="ORF">GCM10022406_20090</name>
</gene>
<keyword evidence="2" id="KW-0255">Endonuclease</keyword>
<sequence>MNSAKILDYYRYAFTHLKRDKSKGEAPHKPILLLSILHEYAVGRIDGNQIVITPELTCTFSNYWNALVTTGHEKRFALPFYHLANEKGHWWRLQPMPGCELWLQNAGSMRTFSNLSAAVACAEIDTNLATLLAQPENWQLLRQALLTIYFPGQTAPRIKDDSAGYVQGLEREIVNESQAEYKAVIDELKADSKSAKTKLDPEKYEIEVYNRGTVFRREVVKLYNETCCISGLRVSATFNITMVDACHIKPFAVGFDNTLTNGIALCPNLHRAFDRGLLTVDENYRVVFSAAFTENTDSAFHLRQMAGKLLLLPAHHLPSLEAFAWHRQHIFQQK</sequence>
<comment type="caution">
    <text evidence="2">The sequence shown here is derived from an EMBL/GenBank/DDBJ whole genome shotgun (WGS) entry which is preliminary data.</text>
</comment>
<dbReference type="Proteomes" id="UP001499909">
    <property type="component" value="Unassembled WGS sequence"/>
</dbReference>
<dbReference type="EMBL" id="BAABDH010000036">
    <property type="protein sequence ID" value="GAA3935741.1"/>
    <property type="molecule type" value="Genomic_DNA"/>
</dbReference>
<accession>A0ABP7N4P4</accession>
<name>A0ABP7N4P4_9BACT</name>
<proteinExistence type="predicted"/>
<dbReference type="RefSeq" id="WP_345113091.1">
    <property type="nucleotide sequence ID" value="NZ_BAABDH010000036.1"/>
</dbReference>
<keyword evidence="3" id="KW-1185">Reference proteome</keyword>
<evidence type="ECO:0000259" key="1">
    <source>
        <dbReference type="Pfam" id="PF13391"/>
    </source>
</evidence>
<protein>
    <submittedName>
        <fullName evidence="2">HNH endonuclease</fullName>
    </submittedName>
</protein>
<reference evidence="3" key="1">
    <citation type="journal article" date="2019" name="Int. J. Syst. Evol. Microbiol.">
        <title>The Global Catalogue of Microorganisms (GCM) 10K type strain sequencing project: providing services to taxonomists for standard genome sequencing and annotation.</title>
        <authorList>
            <consortium name="The Broad Institute Genomics Platform"/>
            <consortium name="The Broad Institute Genome Sequencing Center for Infectious Disease"/>
            <person name="Wu L."/>
            <person name="Ma J."/>
        </authorList>
    </citation>
    <scope>NUCLEOTIDE SEQUENCE [LARGE SCALE GENOMIC DNA]</scope>
    <source>
        <strain evidence="3">JCM 17214</strain>
    </source>
</reference>
<dbReference type="Pfam" id="PF13391">
    <property type="entry name" value="HNH_2"/>
    <property type="match status" value="1"/>
</dbReference>